<dbReference type="RefSeq" id="WP_257632717.1">
    <property type="nucleotide sequence ID" value="NZ_JANIIC010000027.1"/>
</dbReference>
<dbReference type="EMBL" id="JANIIC010000027">
    <property type="protein sequence ID" value="MCQ8831838.1"/>
    <property type="molecule type" value="Genomic_DNA"/>
</dbReference>
<sequence>MTATLDTPIAPALGLHDDLTNEEYHADKTSLSSSGARKLLPPSCPAKFRYEQDHPQPAKKTFDYGNAAHKLVLGNGPELILVDRPAWTTKAAKAEVAEARARGGIPLKQHEIDMVHAMAAAIRRHPLAAALLDPAYGAPEQSGFWIDGPTGIRRRVRFDWLPSIHSGPLIIPDYKTTTDASNDAMEKDIAKYGYNCQAAWYEEAAQALDLGGKDTEMLLIVQEKTAPYLVNVIGVDFMSREIGRGKNRAAIETFADCMATGNWPGYGDEPNYLSLPGWAENRDKEIYL</sequence>
<evidence type="ECO:0000313" key="3">
    <source>
        <dbReference type="Proteomes" id="UP001142400"/>
    </source>
</evidence>
<evidence type="ECO:0000313" key="2">
    <source>
        <dbReference type="EMBL" id="MCQ8831838.1"/>
    </source>
</evidence>
<dbReference type="Pfam" id="PF12684">
    <property type="entry name" value="DUF3799"/>
    <property type="match status" value="1"/>
</dbReference>
<proteinExistence type="predicted"/>
<evidence type="ECO:0000259" key="1">
    <source>
        <dbReference type="Pfam" id="PF12684"/>
    </source>
</evidence>
<reference evidence="2" key="1">
    <citation type="submission" date="2022-06" db="EMBL/GenBank/DDBJ databases">
        <title>WGS of actinobacteria.</title>
        <authorList>
            <person name="Thawai C."/>
        </authorList>
    </citation>
    <scope>NUCLEOTIDE SEQUENCE</scope>
    <source>
        <strain evidence="2">DSM 42010</strain>
    </source>
</reference>
<protein>
    <submittedName>
        <fullName evidence="2">PD-(D/E)XK nuclease-like domain-containing protein</fullName>
    </submittedName>
</protein>
<feature type="domain" description="Putative exodeoxyribonuclease 8 PDDEXK-like" evidence="1">
    <location>
        <begin position="44"/>
        <end position="273"/>
    </location>
</feature>
<dbReference type="Gene3D" id="3.90.320.10">
    <property type="match status" value="1"/>
</dbReference>
<dbReference type="AlphaFoldDB" id="A0A9X2RVB9"/>
<dbReference type="Proteomes" id="UP001142400">
    <property type="component" value="Unassembled WGS sequence"/>
</dbReference>
<dbReference type="InterPro" id="IPR011604">
    <property type="entry name" value="PDDEXK-like_dom_sf"/>
</dbReference>
<comment type="caution">
    <text evidence="2">The sequence shown here is derived from an EMBL/GenBank/DDBJ whole genome shotgun (WGS) entry which is preliminary data.</text>
</comment>
<name>A0A9X2RVB9_STRMQ</name>
<dbReference type="InterPro" id="IPR024432">
    <property type="entry name" value="Put_RecE_PDDEXK-like_dom"/>
</dbReference>
<gene>
    <name evidence="2" type="ORF">NQU54_22880</name>
</gene>
<accession>A0A9X2RVB9</accession>
<keyword evidence="3" id="KW-1185">Reference proteome</keyword>
<organism evidence="2 3">
    <name type="scientific">Streptomyces malaysiensis subsp. samsunensis</name>
    <dbReference type="NCBI Taxonomy" id="459658"/>
    <lineage>
        <taxon>Bacteria</taxon>
        <taxon>Bacillati</taxon>
        <taxon>Actinomycetota</taxon>
        <taxon>Actinomycetes</taxon>
        <taxon>Kitasatosporales</taxon>
        <taxon>Streptomycetaceae</taxon>
        <taxon>Streptomyces</taxon>
        <taxon>Streptomyces violaceusniger group</taxon>
    </lineage>
</organism>